<sequence length="834" mass="90988">MSVGDDPAECPLCMEPLEIDDINFYPCTCGYQICRFCWHRIRTDENGLCPACRKNYPEDPAEFKPLTDDEVLNIKKERKQKECQRKQKAAENRKHLANVRVVQRNLVFVVGLSPRLAEPEVLKKHDYFGKFGKIHKVVINQSTSYAGSQGPSASAYVTYVRTEDALRAILAVNNVHVDGRTLKTSLGTTKYCSHFLRSSQCMKPDCMYLHDLGEEAASFTKEEMQMGKHQEYEQKLIEQFLNTQNSANNHISNNKTQSSNKKSSSPVAQQQQISEQPSPPLPDSGHTGSNKPPRLQASNQHSGDHLKAASTSEAWPSLQPGAGQGAGSKPELLTNGSRSSSTNSLNRTNTPPAANGACSKTVGNGRHRSTSENNQNADKGGSDADSSSDSPLSHTRGQHIGDSKPQTYPSKSIPPSIGMGGSPTNLTHTTPTEESSDPSQSLQGSTLPSMSLPSSQPFVMPIGASRRLTAFHQPNNSLSFFSNNILGSKPVLPIPQPQQTQTESFLPTEMSDSIPVASCEDWSAAFGFKQSDDDSYTHSGDNGVKHNEDDLEFDPAAESFKGLADLIEKENGRQWGHSQGLSNSLGHDQHGFASHMPQPLQGSAPSQHSLPPGFSLTHIQQHQQQQQLHQQFYRPEMSGSRMMNLMAYGARPRYPPAMHNNFHHAAPGMGSSGPLHHPSVSQSGQPSSQNDNFSVQGMQEQLRSMLPHVNISFGSSPQQLHSQHPPPPPGVSHPQSASGHSTEREPSWLANTDPAIVTTTATGEADAPHWLKSIHQLTESDGPAQSSRFPFAQQFQMGPSSGWPQMQNPPPGFRNAIRPNNGPTEAHKLAEALQ</sequence>
<evidence type="ECO:0000256" key="6">
    <source>
        <dbReference type="ARBA" id="ARBA00022481"/>
    </source>
</evidence>
<feature type="compositionally biased region" description="Low complexity" evidence="27">
    <location>
        <begin position="620"/>
        <end position="630"/>
    </location>
</feature>
<dbReference type="PROSITE" id="PS50089">
    <property type="entry name" value="ZF_RING_2"/>
    <property type="match status" value="1"/>
</dbReference>
<evidence type="ECO:0000256" key="10">
    <source>
        <dbReference type="ARBA" id="ARBA00022723"/>
    </source>
</evidence>
<comment type="pathway">
    <text evidence="4">Protein modification; protein ubiquitination.</text>
</comment>
<proteinExistence type="predicted"/>
<dbReference type="GO" id="GO:0016567">
    <property type="term" value="P:protein ubiquitination"/>
    <property type="evidence" value="ECO:0007669"/>
    <property type="project" value="TreeGrafter"/>
</dbReference>
<feature type="zinc finger region" description="C3H1-type" evidence="26">
    <location>
        <begin position="186"/>
        <end position="213"/>
    </location>
</feature>
<keyword evidence="17" id="KW-0539">Nucleus</keyword>
<dbReference type="InterPro" id="IPR035979">
    <property type="entry name" value="RBD_domain_sf"/>
</dbReference>
<accession>A0AAN9B8A3</accession>
<dbReference type="InterPro" id="IPR012677">
    <property type="entry name" value="Nucleotide-bd_a/b_plait_sf"/>
</dbReference>
<evidence type="ECO:0000256" key="25">
    <source>
        <dbReference type="PROSITE-ProRule" id="PRU00176"/>
    </source>
</evidence>
<feature type="region of interest" description="Disordered" evidence="27">
    <location>
        <begin position="779"/>
        <end position="834"/>
    </location>
</feature>
<comment type="function">
    <text evidence="18">Has E3 ubiquitin ligase activity, promoting ubiquitination and degradation of target proteins. Involved in activation of the JAK/STAT pathway. Catalyzes ubiquitination of methylated RBM15. Plays a role in quality control of translation of mitochondrial outer membrane-localized mRNA. As part of the PINK1-regulated signaling, upon mitochondria damage, ubiquitinates ABCE1 and thereby recruits autophagy receptors to the mitochondrial outer membrane to initiate mitophagy.</text>
</comment>
<evidence type="ECO:0000256" key="20">
    <source>
        <dbReference type="ARBA" id="ARBA00071435"/>
    </source>
</evidence>
<protein>
    <recommendedName>
        <fullName evidence="20">CCR4-NOT transcription complex subunit 4</fullName>
        <ecNumber evidence="5">2.3.2.27</ecNumber>
    </recommendedName>
    <alternativeName>
        <fullName evidence="23">CCR4-associated factor 4</fullName>
    </alternativeName>
    <alternativeName>
        <fullName evidence="24">E3 ubiquitin-protein ligase CNOT4</fullName>
    </alternativeName>
    <alternativeName>
        <fullName evidence="21">Potential transcriptional repressor NOT4Hp</fullName>
    </alternativeName>
    <alternativeName>
        <fullName evidence="22">RING-type E3 ubiquitin transferase CNOT4</fullName>
    </alternativeName>
</protein>
<dbReference type="CDD" id="cd16618">
    <property type="entry name" value="mRING-HC-C4C4_CNOT4"/>
    <property type="match status" value="1"/>
</dbReference>
<dbReference type="GO" id="GO:0005829">
    <property type="term" value="C:cytosol"/>
    <property type="evidence" value="ECO:0007669"/>
    <property type="project" value="UniProtKB-ARBA"/>
</dbReference>
<dbReference type="Proteomes" id="UP001374579">
    <property type="component" value="Unassembled WGS sequence"/>
</dbReference>
<feature type="compositionally biased region" description="Low complexity" evidence="27">
    <location>
        <begin position="332"/>
        <end position="350"/>
    </location>
</feature>
<dbReference type="FunFam" id="3.30.70.330:FF:000044">
    <property type="entry name" value="Putative ccr4-not transcription complex subunit 4"/>
    <property type="match status" value="1"/>
</dbReference>
<keyword evidence="6" id="KW-0488">Methylation</keyword>
<evidence type="ECO:0000313" key="31">
    <source>
        <dbReference type="EMBL" id="KAK7099070.1"/>
    </source>
</evidence>
<keyword evidence="13 26" id="KW-0862">Zinc</keyword>
<evidence type="ECO:0000256" key="2">
    <source>
        <dbReference type="ARBA" id="ARBA00004123"/>
    </source>
</evidence>
<evidence type="ECO:0000256" key="8">
    <source>
        <dbReference type="ARBA" id="ARBA00022553"/>
    </source>
</evidence>
<dbReference type="AlphaFoldDB" id="A0AAN9B8A3"/>
<feature type="region of interest" description="Disordered" evidence="27">
    <location>
        <begin position="247"/>
        <end position="454"/>
    </location>
</feature>
<feature type="region of interest" description="Disordered" evidence="27">
    <location>
        <begin position="573"/>
        <end position="630"/>
    </location>
</feature>
<dbReference type="SMART" id="SM00361">
    <property type="entry name" value="RRM_1"/>
    <property type="match status" value="1"/>
</dbReference>
<gene>
    <name evidence="31" type="ORF">V1264_003263</name>
</gene>
<evidence type="ECO:0000256" key="19">
    <source>
        <dbReference type="ARBA" id="ARBA00062432"/>
    </source>
</evidence>
<keyword evidence="32" id="KW-1185">Reference proteome</keyword>
<evidence type="ECO:0000256" key="27">
    <source>
        <dbReference type="SAM" id="MobiDB-lite"/>
    </source>
</evidence>
<feature type="compositionally biased region" description="Polar residues" evidence="27">
    <location>
        <begin position="600"/>
        <end position="609"/>
    </location>
</feature>
<keyword evidence="10 26" id="KW-0479">Metal-binding</keyword>
<dbReference type="InterPro" id="IPR013083">
    <property type="entry name" value="Znf_RING/FYVE/PHD"/>
</dbReference>
<dbReference type="InterPro" id="IPR000504">
    <property type="entry name" value="RRM_dom"/>
</dbReference>
<comment type="catalytic activity">
    <reaction evidence="1">
        <text>S-ubiquitinyl-[E2 ubiquitin-conjugating enzyme]-L-cysteine + [acceptor protein]-L-lysine = [E2 ubiquitin-conjugating enzyme]-L-cysteine + N(6)-ubiquitinyl-[acceptor protein]-L-lysine.</text>
        <dbReference type="EC" id="2.3.2.27"/>
    </reaction>
</comment>
<dbReference type="InterPro" id="IPR034261">
    <property type="entry name" value="CNOT4_RRM"/>
</dbReference>
<evidence type="ECO:0000256" key="7">
    <source>
        <dbReference type="ARBA" id="ARBA00022490"/>
    </source>
</evidence>
<keyword evidence="11 26" id="KW-0863">Zinc-finger</keyword>
<evidence type="ECO:0000256" key="5">
    <source>
        <dbReference type="ARBA" id="ARBA00012483"/>
    </source>
</evidence>
<feature type="compositionally biased region" description="Low complexity" evidence="27">
    <location>
        <begin position="678"/>
        <end position="689"/>
    </location>
</feature>
<dbReference type="GO" id="GO:0030014">
    <property type="term" value="C:CCR4-NOT complex"/>
    <property type="evidence" value="ECO:0007669"/>
    <property type="project" value="InterPro"/>
</dbReference>
<dbReference type="InterPro" id="IPR001841">
    <property type="entry name" value="Znf_RING"/>
</dbReference>
<evidence type="ECO:0000256" key="12">
    <source>
        <dbReference type="ARBA" id="ARBA00022786"/>
    </source>
</evidence>
<dbReference type="GO" id="GO:0003723">
    <property type="term" value="F:RNA binding"/>
    <property type="evidence" value="ECO:0007669"/>
    <property type="project" value="UniProtKB-UniRule"/>
</dbReference>
<keyword evidence="15 25" id="KW-0694">RNA-binding</keyword>
<evidence type="ECO:0000256" key="4">
    <source>
        <dbReference type="ARBA" id="ARBA00004906"/>
    </source>
</evidence>
<feature type="compositionally biased region" description="Polar residues" evidence="27">
    <location>
        <begin position="422"/>
        <end position="454"/>
    </location>
</feature>
<dbReference type="InterPro" id="IPR003954">
    <property type="entry name" value="RRM_euk-type"/>
</dbReference>
<keyword evidence="8" id="KW-0597">Phosphoprotein</keyword>
<feature type="compositionally biased region" description="Polar residues" evidence="27">
    <location>
        <begin position="576"/>
        <end position="586"/>
    </location>
</feature>
<evidence type="ECO:0000256" key="18">
    <source>
        <dbReference type="ARBA" id="ARBA00057081"/>
    </source>
</evidence>
<feature type="region of interest" description="Disordered" evidence="27">
    <location>
        <begin position="659"/>
        <end position="693"/>
    </location>
</feature>
<dbReference type="SUPFAM" id="SSF54928">
    <property type="entry name" value="RNA-binding domain, RBD"/>
    <property type="match status" value="1"/>
</dbReference>
<dbReference type="GO" id="GO:0005634">
    <property type="term" value="C:nucleus"/>
    <property type="evidence" value="ECO:0007669"/>
    <property type="project" value="UniProtKB-SubCell"/>
</dbReference>
<evidence type="ECO:0000256" key="26">
    <source>
        <dbReference type="PROSITE-ProRule" id="PRU00723"/>
    </source>
</evidence>
<feature type="compositionally biased region" description="Polar residues" evidence="27">
    <location>
        <begin position="779"/>
        <end position="806"/>
    </location>
</feature>
<dbReference type="CDD" id="cd12438">
    <property type="entry name" value="RRM_CNOT4"/>
    <property type="match status" value="1"/>
</dbReference>
<feature type="domain" description="C3H1-type" evidence="30">
    <location>
        <begin position="186"/>
        <end position="213"/>
    </location>
</feature>
<name>A0AAN9B8A3_9CAEN</name>
<dbReference type="GO" id="GO:0061630">
    <property type="term" value="F:ubiquitin protein ligase activity"/>
    <property type="evidence" value="ECO:0007669"/>
    <property type="project" value="UniProtKB-EC"/>
</dbReference>
<organism evidence="31 32">
    <name type="scientific">Littorina saxatilis</name>
    <dbReference type="NCBI Taxonomy" id="31220"/>
    <lineage>
        <taxon>Eukaryota</taxon>
        <taxon>Metazoa</taxon>
        <taxon>Spiralia</taxon>
        <taxon>Lophotrochozoa</taxon>
        <taxon>Mollusca</taxon>
        <taxon>Gastropoda</taxon>
        <taxon>Caenogastropoda</taxon>
        <taxon>Littorinimorpha</taxon>
        <taxon>Littorinoidea</taxon>
        <taxon>Littorinidae</taxon>
        <taxon>Littorina</taxon>
    </lineage>
</organism>
<evidence type="ECO:0000256" key="14">
    <source>
        <dbReference type="ARBA" id="ARBA00022843"/>
    </source>
</evidence>
<evidence type="ECO:0000313" key="32">
    <source>
        <dbReference type="Proteomes" id="UP001374579"/>
    </source>
</evidence>
<comment type="caution">
    <text evidence="31">The sequence shown here is derived from an EMBL/GenBank/DDBJ whole genome shotgun (WGS) entry which is preliminary data.</text>
</comment>
<evidence type="ECO:0000256" key="9">
    <source>
        <dbReference type="ARBA" id="ARBA00022679"/>
    </source>
</evidence>
<dbReference type="SUPFAM" id="SSF57850">
    <property type="entry name" value="RING/U-box"/>
    <property type="match status" value="1"/>
</dbReference>
<dbReference type="PANTHER" id="PTHR12603:SF0">
    <property type="entry name" value="CCR4-NOT TRANSCRIPTION COMPLEX SUBUNIT 4"/>
    <property type="match status" value="1"/>
</dbReference>
<feature type="region of interest" description="Disordered" evidence="27">
    <location>
        <begin position="711"/>
        <end position="750"/>
    </location>
</feature>
<evidence type="ECO:0000259" key="30">
    <source>
        <dbReference type="PROSITE" id="PS50103"/>
    </source>
</evidence>
<dbReference type="Gene3D" id="3.30.40.10">
    <property type="entry name" value="Zinc/RING finger domain, C3HC4 (zinc finger)"/>
    <property type="match status" value="1"/>
</dbReference>
<evidence type="ECO:0000256" key="23">
    <source>
        <dbReference type="ARBA" id="ARBA00083547"/>
    </source>
</evidence>
<evidence type="ECO:0000256" key="24">
    <source>
        <dbReference type="ARBA" id="ARBA00083942"/>
    </source>
</evidence>
<keyword evidence="14" id="KW-0832">Ubl conjugation</keyword>
<evidence type="ECO:0000256" key="17">
    <source>
        <dbReference type="ARBA" id="ARBA00023242"/>
    </source>
</evidence>
<dbReference type="GO" id="GO:0008270">
    <property type="term" value="F:zinc ion binding"/>
    <property type="evidence" value="ECO:0007669"/>
    <property type="project" value="UniProtKB-KW"/>
</dbReference>
<evidence type="ECO:0000256" key="16">
    <source>
        <dbReference type="ARBA" id="ARBA00023054"/>
    </source>
</evidence>
<evidence type="ECO:0000256" key="15">
    <source>
        <dbReference type="ARBA" id="ARBA00022884"/>
    </source>
</evidence>
<reference evidence="31 32" key="1">
    <citation type="submission" date="2024-02" db="EMBL/GenBank/DDBJ databases">
        <title>Chromosome-scale genome assembly of the rough periwinkle Littorina saxatilis.</title>
        <authorList>
            <person name="De Jode A."/>
            <person name="Faria R."/>
            <person name="Formenti G."/>
            <person name="Sims Y."/>
            <person name="Smith T.P."/>
            <person name="Tracey A."/>
            <person name="Wood J.M.D."/>
            <person name="Zagrodzka Z.B."/>
            <person name="Johannesson K."/>
            <person name="Butlin R.K."/>
            <person name="Leder E.H."/>
        </authorList>
    </citation>
    <scope>NUCLEOTIDE SEQUENCE [LARGE SCALE GENOMIC DNA]</scope>
    <source>
        <strain evidence="31">Snail1</strain>
        <tissue evidence="31">Muscle</tissue>
    </source>
</reference>
<feature type="compositionally biased region" description="Low complexity" evidence="27">
    <location>
        <begin position="252"/>
        <end position="276"/>
    </location>
</feature>
<comment type="subunit">
    <text evidence="19">Interacts with CNOT1 via its C-terminus but does not stably associate with the CCR4-NOT complex. Interacts (via RING domain) with UBE2D2. Interacts with ABCE1, PINK1 and PELO.</text>
</comment>
<dbReference type="InterPro" id="IPR039780">
    <property type="entry name" value="Mot2"/>
</dbReference>
<evidence type="ECO:0000256" key="11">
    <source>
        <dbReference type="ARBA" id="ARBA00022771"/>
    </source>
</evidence>
<dbReference type="EMBL" id="JBAMIC010000012">
    <property type="protein sequence ID" value="KAK7099070.1"/>
    <property type="molecule type" value="Genomic_DNA"/>
</dbReference>
<dbReference type="EC" id="2.3.2.27" evidence="5"/>
<feature type="region of interest" description="Disordered" evidence="27">
    <location>
        <begin position="530"/>
        <end position="549"/>
    </location>
</feature>
<feature type="domain" description="RING-type" evidence="28">
    <location>
        <begin position="10"/>
        <end position="53"/>
    </location>
</feature>
<evidence type="ECO:0000256" key="22">
    <source>
        <dbReference type="ARBA" id="ARBA00077837"/>
    </source>
</evidence>
<evidence type="ECO:0000259" key="28">
    <source>
        <dbReference type="PROSITE" id="PS50089"/>
    </source>
</evidence>
<feature type="domain" description="RRM" evidence="29">
    <location>
        <begin position="105"/>
        <end position="189"/>
    </location>
</feature>
<feature type="compositionally biased region" description="Basic and acidic residues" evidence="27">
    <location>
        <begin position="825"/>
        <end position="834"/>
    </location>
</feature>
<evidence type="ECO:0000256" key="13">
    <source>
        <dbReference type="ARBA" id="ARBA00022833"/>
    </source>
</evidence>
<dbReference type="PROSITE" id="PS50102">
    <property type="entry name" value="RRM"/>
    <property type="match status" value="1"/>
</dbReference>
<evidence type="ECO:0000256" key="3">
    <source>
        <dbReference type="ARBA" id="ARBA00004496"/>
    </source>
</evidence>
<evidence type="ECO:0000256" key="1">
    <source>
        <dbReference type="ARBA" id="ARBA00000900"/>
    </source>
</evidence>
<evidence type="ECO:0000256" key="21">
    <source>
        <dbReference type="ARBA" id="ARBA00075062"/>
    </source>
</evidence>
<keyword evidence="16" id="KW-0175">Coiled coil</keyword>
<keyword evidence="7" id="KW-0963">Cytoplasm</keyword>
<dbReference type="Gene3D" id="3.30.70.330">
    <property type="match status" value="1"/>
</dbReference>
<keyword evidence="9" id="KW-0808">Transferase</keyword>
<dbReference type="Pfam" id="PF14570">
    <property type="entry name" value="zf-RING_4"/>
    <property type="match status" value="1"/>
</dbReference>
<dbReference type="InterPro" id="IPR039515">
    <property type="entry name" value="NOT4_mRING-HC-C4C4"/>
</dbReference>
<dbReference type="FunFam" id="3.30.40.10:FF:000006">
    <property type="entry name" value="CCR4-NOT transcription complex subunit 4"/>
    <property type="match status" value="1"/>
</dbReference>
<keyword evidence="12" id="KW-0833">Ubl conjugation pathway</keyword>
<comment type="subcellular location">
    <subcellularLocation>
        <location evidence="3">Cytoplasm</location>
    </subcellularLocation>
    <subcellularLocation>
        <location evidence="2">Nucleus</location>
    </subcellularLocation>
</comment>
<dbReference type="PANTHER" id="PTHR12603">
    <property type="entry name" value="CCR4-NOT TRANSCRIPTION COMPLEX RELATED"/>
    <property type="match status" value="1"/>
</dbReference>
<evidence type="ECO:0000259" key="29">
    <source>
        <dbReference type="PROSITE" id="PS50102"/>
    </source>
</evidence>
<dbReference type="PROSITE" id="PS50103">
    <property type="entry name" value="ZF_C3H1"/>
    <property type="match status" value="1"/>
</dbReference>
<feature type="compositionally biased region" description="Low complexity" evidence="27">
    <location>
        <begin position="377"/>
        <end position="390"/>
    </location>
</feature>
<dbReference type="InterPro" id="IPR000571">
    <property type="entry name" value="Znf_CCCH"/>
</dbReference>
<feature type="compositionally biased region" description="Polar residues" evidence="27">
    <location>
        <begin position="286"/>
        <end position="301"/>
    </location>
</feature>